<evidence type="ECO:0000313" key="2">
    <source>
        <dbReference type="Proteomes" id="UP001227230"/>
    </source>
</evidence>
<dbReference type="EMBL" id="CP126663">
    <property type="protein sequence ID" value="WKA06456.1"/>
    <property type="molecule type" value="Genomic_DNA"/>
</dbReference>
<proteinExistence type="predicted"/>
<accession>A0ABY9DHH8</accession>
<sequence length="118" mass="12700">MYGSILEESDTDVRRSPIIEDLYSPELGFMDICVASVFHLSCFSFLGFSDAPTPFTMHSSRPLSVESLRGFTIGNPLGCRGSACVEVMTTLHGSAPSLRRRAEGCVPPEGAIASARDL</sequence>
<reference evidence="1 2" key="1">
    <citation type="journal article" date="2023" name="Hortic Res">
        <title>The complete reference genome for grapevine (Vitis vinifera L.) genetics and breeding.</title>
        <authorList>
            <person name="Shi X."/>
            <person name="Cao S."/>
            <person name="Wang X."/>
            <person name="Huang S."/>
            <person name="Wang Y."/>
            <person name="Liu Z."/>
            <person name="Liu W."/>
            <person name="Leng X."/>
            <person name="Peng Y."/>
            <person name="Wang N."/>
            <person name="Wang Y."/>
            <person name="Ma Z."/>
            <person name="Xu X."/>
            <person name="Zhang F."/>
            <person name="Xue H."/>
            <person name="Zhong H."/>
            <person name="Wang Y."/>
            <person name="Zhang K."/>
            <person name="Velt A."/>
            <person name="Avia K."/>
            <person name="Holtgrawe D."/>
            <person name="Grimplet J."/>
            <person name="Matus J.T."/>
            <person name="Ware D."/>
            <person name="Wu X."/>
            <person name="Wang H."/>
            <person name="Liu C."/>
            <person name="Fang Y."/>
            <person name="Rustenholz C."/>
            <person name="Cheng Z."/>
            <person name="Xiao H."/>
            <person name="Zhou Y."/>
        </authorList>
    </citation>
    <scope>NUCLEOTIDE SEQUENCE [LARGE SCALE GENOMIC DNA]</scope>
    <source>
        <strain evidence="2">cv. Pinot noir / PN40024</strain>
        <tissue evidence="1">Leaf</tissue>
    </source>
</reference>
<gene>
    <name evidence="1" type="ORF">VitviT2T_024353</name>
</gene>
<dbReference type="Proteomes" id="UP001227230">
    <property type="component" value="Chromosome 16"/>
</dbReference>
<keyword evidence="2" id="KW-1185">Reference proteome</keyword>
<name>A0ABY9DHH8_VITVI</name>
<organism evidence="1 2">
    <name type="scientific">Vitis vinifera</name>
    <name type="common">Grape</name>
    <dbReference type="NCBI Taxonomy" id="29760"/>
    <lineage>
        <taxon>Eukaryota</taxon>
        <taxon>Viridiplantae</taxon>
        <taxon>Streptophyta</taxon>
        <taxon>Embryophyta</taxon>
        <taxon>Tracheophyta</taxon>
        <taxon>Spermatophyta</taxon>
        <taxon>Magnoliopsida</taxon>
        <taxon>eudicotyledons</taxon>
        <taxon>Gunneridae</taxon>
        <taxon>Pentapetalae</taxon>
        <taxon>rosids</taxon>
        <taxon>Vitales</taxon>
        <taxon>Vitaceae</taxon>
        <taxon>Viteae</taxon>
        <taxon>Vitis</taxon>
    </lineage>
</organism>
<protein>
    <submittedName>
        <fullName evidence="1">Uncharacterized protein</fullName>
    </submittedName>
</protein>
<evidence type="ECO:0000313" key="1">
    <source>
        <dbReference type="EMBL" id="WKA06456.1"/>
    </source>
</evidence>